<keyword evidence="1" id="KW-0227">DNA damage</keyword>
<dbReference type="Gene3D" id="3.40.50.300">
    <property type="entry name" value="P-loop containing nucleotide triphosphate hydrolases"/>
    <property type="match status" value="1"/>
</dbReference>
<name>X1AVD1_9ZZZZ</name>
<dbReference type="InterPro" id="IPR027417">
    <property type="entry name" value="P-loop_NTPase"/>
</dbReference>
<feature type="domain" description="Helicase ATP-binding" evidence="6">
    <location>
        <begin position="1"/>
        <end position="84"/>
    </location>
</feature>
<evidence type="ECO:0000259" key="6">
    <source>
        <dbReference type="PROSITE" id="PS51192"/>
    </source>
</evidence>
<dbReference type="GO" id="GO:0016787">
    <property type="term" value="F:hydrolase activity"/>
    <property type="evidence" value="ECO:0007669"/>
    <property type="project" value="UniProtKB-KW"/>
</dbReference>
<evidence type="ECO:0000256" key="1">
    <source>
        <dbReference type="ARBA" id="ARBA00022763"/>
    </source>
</evidence>
<dbReference type="InterPro" id="IPR011545">
    <property type="entry name" value="DEAD/DEAH_box_helicase_dom"/>
</dbReference>
<dbReference type="PROSITE" id="PS51192">
    <property type="entry name" value="HELICASE_ATP_BIND_1"/>
    <property type="match status" value="1"/>
</dbReference>
<proteinExistence type="predicted"/>
<dbReference type="Pfam" id="PF00270">
    <property type="entry name" value="DEAD"/>
    <property type="match status" value="1"/>
</dbReference>
<keyword evidence="3" id="KW-0547">Nucleotide-binding</keyword>
<gene>
    <name evidence="7" type="ORF">S01H4_09151</name>
</gene>
<dbReference type="SUPFAM" id="SSF52540">
    <property type="entry name" value="P-loop containing nucleoside triphosphate hydrolases"/>
    <property type="match status" value="1"/>
</dbReference>
<dbReference type="AlphaFoldDB" id="X1AVD1"/>
<dbReference type="GO" id="GO:0006281">
    <property type="term" value="P:DNA repair"/>
    <property type="evidence" value="ECO:0007669"/>
    <property type="project" value="UniProtKB-KW"/>
</dbReference>
<accession>X1AVD1</accession>
<reference evidence="7" key="1">
    <citation type="journal article" date="2014" name="Front. Microbiol.">
        <title>High frequency of phylogenetically diverse reductive dehalogenase-homologous genes in deep subseafloor sedimentary metagenomes.</title>
        <authorList>
            <person name="Kawai M."/>
            <person name="Futagami T."/>
            <person name="Toyoda A."/>
            <person name="Takaki Y."/>
            <person name="Nishi S."/>
            <person name="Hori S."/>
            <person name="Arai W."/>
            <person name="Tsubouchi T."/>
            <person name="Morono Y."/>
            <person name="Uchiyama I."/>
            <person name="Ito T."/>
            <person name="Fujiyama A."/>
            <person name="Inagaki F."/>
            <person name="Takami H."/>
        </authorList>
    </citation>
    <scope>NUCLEOTIDE SEQUENCE</scope>
    <source>
        <strain evidence="7">Expedition CK06-06</strain>
    </source>
</reference>
<dbReference type="PANTHER" id="PTHR47964">
    <property type="entry name" value="ATP-DEPENDENT DNA HELICASE HOMOLOG RECG, CHLOROPLASTIC"/>
    <property type="match status" value="1"/>
</dbReference>
<evidence type="ECO:0000256" key="5">
    <source>
        <dbReference type="ARBA" id="ARBA00023204"/>
    </source>
</evidence>
<evidence type="ECO:0000313" key="7">
    <source>
        <dbReference type="EMBL" id="GAG73232.1"/>
    </source>
</evidence>
<dbReference type="GO" id="GO:0005524">
    <property type="term" value="F:ATP binding"/>
    <property type="evidence" value="ECO:0007669"/>
    <property type="project" value="InterPro"/>
</dbReference>
<sequence>MNRLLQGDVGSGKTVVATLVLLTAIANGYQSVLMAPTEILAQQHWLNLRQLLAPLNIKVALLVSDLPPGDKREIRTGLKEGRIQ</sequence>
<dbReference type="GO" id="GO:0003678">
    <property type="term" value="F:DNA helicase activity"/>
    <property type="evidence" value="ECO:0007669"/>
    <property type="project" value="TreeGrafter"/>
</dbReference>
<dbReference type="EMBL" id="BART01003251">
    <property type="protein sequence ID" value="GAG73232.1"/>
    <property type="molecule type" value="Genomic_DNA"/>
</dbReference>
<comment type="caution">
    <text evidence="7">The sequence shown here is derived from an EMBL/GenBank/DDBJ whole genome shotgun (WGS) entry which is preliminary data.</text>
</comment>
<organism evidence="7">
    <name type="scientific">marine sediment metagenome</name>
    <dbReference type="NCBI Taxonomy" id="412755"/>
    <lineage>
        <taxon>unclassified sequences</taxon>
        <taxon>metagenomes</taxon>
        <taxon>ecological metagenomes</taxon>
    </lineage>
</organism>
<keyword evidence="5" id="KW-0234">DNA repair</keyword>
<evidence type="ECO:0000256" key="3">
    <source>
        <dbReference type="ARBA" id="ARBA00022806"/>
    </source>
</evidence>
<keyword evidence="3" id="KW-0067">ATP-binding</keyword>
<dbReference type="InterPro" id="IPR014001">
    <property type="entry name" value="Helicase_ATP-bd"/>
</dbReference>
<evidence type="ECO:0000256" key="2">
    <source>
        <dbReference type="ARBA" id="ARBA00022801"/>
    </source>
</evidence>
<keyword evidence="4" id="KW-0238">DNA-binding</keyword>
<feature type="non-terminal residue" evidence="7">
    <location>
        <position position="84"/>
    </location>
</feature>
<dbReference type="GO" id="GO:0003677">
    <property type="term" value="F:DNA binding"/>
    <property type="evidence" value="ECO:0007669"/>
    <property type="project" value="UniProtKB-KW"/>
</dbReference>
<dbReference type="PANTHER" id="PTHR47964:SF1">
    <property type="entry name" value="ATP-DEPENDENT DNA HELICASE HOMOLOG RECG, CHLOROPLASTIC"/>
    <property type="match status" value="1"/>
</dbReference>
<protein>
    <recommendedName>
        <fullName evidence="6">Helicase ATP-binding domain-containing protein</fullName>
    </recommendedName>
</protein>
<keyword evidence="3" id="KW-0347">Helicase</keyword>
<evidence type="ECO:0000256" key="4">
    <source>
        <dbReference type="ARBA" id="ARBA00023125"/>
    </source>
</evidence>
<keyword evidence="2" id="KW-0378">Hydrolase</keyword>
<dbReference type="InterPro" id="IPR047112">
    <property type="entry name" value="RecG/Mfd"/>
</dbReference>